<keyword evidence="4" id="KW-1185">Reference proteome</keyword>
<dbReference type="Proteomes" id="UP000007494">
    <property type="component" value="Chromosome XII"/>
</dbReference>
<evidence type="ECO:0000313" key="3">
    <source>
        <dbReference type="EMBL" id="CBZ56147.1"/>
    </source>
</evidence>
<dbReference type="AlphaFoldDB" id="F0VR00"/>
<dbReference type="RefSeq" id="XP_003886173.1">
    <property type="nucleotide sequence ID" value="XM_003886124.1"/>
</dbReference>
<dbReference type="VEuPathDB" id="ToxoDB:NCLIV_065730"/>
<dbReference type="InterPro" id="IPR018247">
    <property type="entry name" value="EF_Hand_1_Ca_BS"/>
</dbReference>
<name>F0VR00_NEOCL</name>
<feature type="chain" id="PRO_5003263176" evidence="2">
    <location>
        <begin position="21"/>
        <end position="212"/>
    </location>
</feature>
<dbReference type="PROSITE" id="PS00018">
    <property type="entry name" value="EF_HAND_1"/>
    <property type="match status" value="4"/>
</dbReference>
<feature type="compositionally biased region" description="Acidic residues" evidence="1">
    <location>
        <begin position="158"/>
        <end position="212"/>
    </location>
</feature>
<dbReference type="eggNOG" id="ENOG502TMA0">
    <property type="taxonomic scope" value="Eukaryota"/>
</dbReference>
<feature type="compositionally biased region" description="Basic and acidic residues" evidence="1">
    <location>
        <begin position="138"/>
        <end position="157"/>
    </location>
</feature>
<feature type="compositionally biased region" description="Polar residues" evidence="1">
    <location>
        <begin position="55"/>
        <end position="75"/>
    </location>
</feature>
<evidence type="ECO:0000256" key="2">
    <source>
        <dbReference type="SAM" id="SignalP"/>
    </source>
</evidence>
<sequence length="212" mass="22299">MAHMAFAIWPTLLFFGLISATGSFVEDQSGLAGGSAVVESSLQSVSFDRAGKQHSGGSVLQGNPSDAGALSSNGLSSRARASSVARDPHTGSSLLLLTQEPNGLSAPTVDNAEARSSPATILALSPAAFLEKSLFQKKDESAAGEEKAKDRETQGHNDDDDMDGHIDDDDMDGHIDDDDMDGHIDDDDMDGHIDDDDMDGHIDDDDMDGEAH</sequence>
<feature type="compositionally biased region" description="Low complexity" evidence="1">
    <location>
        <begin position="76"/>
        <end position="85"/>
    </location>
</feature>
<proteinExistence type="predicted"/>
<accession>F0VR00</accession>
<protein>
    <submittedName>
        <fullName evidence="3">Uncharacterized protein</fullName>
    </submittedName>
</protein>
<evidence type="ECO:0000256" key="1">
    <source>
        <dbReference type="SAM" id="MobiDB-lite"/>
    </source>
</evidence>
<organism evidence="3 4">
    <name type="scientific">Neospora caninum (strain Liverpool)</name>
    <dbReference type="NCBI Taxonomy" id="572307"/>
    <lineage>
        <taxon>Eukaryota</taxon>
        <taxon>Sar</taxon>
        <taxon>Alveolata</taxon>
        <taxon>Apicomplexa</taxon>
        <taxon>Conoidasida</taxon>
        <taxon>Coccidia</taxon>
        <taxon>Eucoccidiorida</taxon>
        <taxon>Eimeriorina</taxon>
        <taxon>Sarcocystidae</taxon>
        <taxon>Neospora</taxon>
    </lineage>
</organism>
<reference evidence="4" key="1">
    <citation type="journal article" date="2012" name="PLoS Pathog.">
        <title>Comparative genomics of the apicomplexan parasites Toxoplasma gondii and Neospora caninum: Coccidia differing in host range and transmission strategy.</title>
        <authorList>
            <person name="Reid A.J."/>
            <person name="Vermont S.J."/>
            <person name="Cotton J.A."/>
            <person name="Harris D."/>
            <person name="Hill-Cawthorne G.A."/>
            <person name="Konen-Waisman S."/>
            <person name="Latham S.M."/>
            <person name="Mourier T."/>
            <person name="Norton R."/>
            <person name="Quail M.A."/>
            <person name="Sanders M."/>
            <person name="Shanmugam D."/>
            <person name="Sohal A."/>
            <person name="Wasmuth J.D."/>
            <person name="Brunk B."/>
            <person name="Grigg M.E."/>
            <person name="Howard J.C."/>
            <person name="Parkinson J."/>
            <person name="Roos D.S."/>
            <person name="Trees A.J."/>
            <person name="Berriman M."/>
            <person name="Pain A."/>
            <person name="Wastling J.M."/>
        </authorList>
    </citation>
    <scope>NUCLEOTIDE SEQUENCE [LARGE SCALE GENOMIC DNA]</scope>
    <source>
        <strain evidence="4">Liverpool</strain>
    </source>
</reference>
<keyword evidence="2" id="KW-0732">Signal</keyword>
<dbReference type="InParanoid" id="F0VR00"/>
<feature type="region of interest" description="Disordered" evidence="1">
    <location>
        <begin position="138"/>
        <end position="212"/>
    </location>
</feature>
<dbReference type="EMBL" id="FR823393">
    <property type="protein sequence ID" value="CBZ56147.1"/>
    <property type="molecule type" value="Genomic_DNA"/>
</dbReference>
<feature type="signal peptide" evidence="2">
    <location>
        <begin position="1"/>
        <end position="20"/>
    </location>
</feature>
<dbReference type="OrthoDB" id="10442877at2759"/>
<gene>
    <name evidence="3" type="ORF">NCLIV_065730</name>
</gene>
<feature type="region of interest" description="Disordered" evidence="1">
    <location>
        <begin position="49"/>
        <end position="88"/>
    </location>
</feature>
<evidence type="ECO:0000313" key="4">
    <source>
        <dbReference type="Proteomes" id="UP000007494"/>
    </source>
</evidence>
<dbReference type="GeneID" id="13445370"/>